<dbReference type="PANTHER" id="PTHR21716:SF4">
    <property type="entry name" value="TRANSMEMBRANE PROTEIN 245"/>
    <property type="match status" value="1"/>
</dbReference>
<evidence type="ECO:0000313" key="8">
    <source>
        <dbReference type="Proteomes" id="UP000054976"/>
    </source>
</evidence>
<dbReference type="AlphaFoldDB" id="A0A0U9HWN7"/>
<evidence type="ECO:0000313" key="7">
    <source>
        <dbReference type="EMBL" id="GAQ95245.1"/>
    </source>
</evidence>
<dbReference type="STRING" id="86166.TAGGR_2134"/>
<gene>
    <name evidence="7" type="ORF">TAGGR_2134</name>
</gene>
<evidence type="ECO:0000256" key="1">
    <source>
        <dbReference type="ARBA" id="ARBA00004141"/>
    </source>
</evidence>
<evidence type="ECO:0000256" key="5">
    <source>
        <dbReference type="ARBA" id="ARBA00023136"/>
    </source>
</evidence>
<evidence type="ECO:0000256" key="6">
    <source>
        <dbReference type="SAM" id="Phobius"/>
    </source>
</evidence>
<keyword evidence="8" id="KW-1185">Reference proteome</keyword>
<keyword evidence="3 6" id="KW-0812">Transmembrane</keyword>
<feature type="transmembrane region" description="Helical" evidence="6">
    <location>
        <begin position="276"/>
        <end position="294"/>
    </location>
</feature>
<feature type="transmembrane region" description="Helical" evidence="6">
    <location>
        <begin position="314"/>
        <end position="341"/>
    </location>
</feature>
<feature type="transmembrane region" description="Helical" evidence="6">
    <location>
        <begin position="68"/>
        <end position="90"/>
    </location>
</feature>
<organism evidence="7 8">
    <name type="scientific">Thermodesulfovibrio aggregans</name>
    <dbReference type="NCBI Taxonomy" id="86166"/>
    <lineage>
        <taxon>Bacteria</taxon>
        <taxon>Pseudomonadati</taxon>
        <taxon>Nitrospirota</taxon>
        <taxon>Thermodesulfovibrionia</taxon>
        <taxon>Thermodesulfovibrionales</taxon>
        <taxon>Thermodesulfovibrionaceae</taxon>
        <taxon>Thermodesulfovibrio</taxon>
    </lineage>
</organism>
<dbReference type="GO" id="GO:0016020">
    <property type="term" value="C:membrane"/>
    <property type="evidence" value="ECO:0007669"/>
    <property type="project" value="UniProtKB-SubCell"/>
</dbReference>
<feature type="transmembrane region" description="Helical" evidence="6">
    <location>
        <begin position="162"/>
        <end position="180"/>
    </location>
</feature>
<comment type="similarity">
    <text evidence="2">Belongs to the autoinducer-2 exporter (AI-2E) (TC 2.A.86) family.</text>
</comment>
<evidence type="ECO:0000256" key="2">
    <source>
        <dbReference type="ARBA" id="ARBA00009773"/>
    </source>
</evidence>
<dbReference type="Proteomes" id="UP000054976">
    <property type="component" value="Unassembled WGS sequence"/>
</dbReference>
<comment type="subcellular location">
    <subcellularLocation>
        <location evidence="1">Membrane</location>
        <topology evidence="1">Multi-pass membrane protein</topology>
    </subcellularLocation>
</comment>
<dbReference type="OrthoDB" id="9773730at2"/>
<feature type="transmembrane region" description="Helical" evidence="6">
    <location>
        <begin position="243"/>
        <end position="264"/>
    </location>
</feature>
<keyword evidence="5 6" id="KW-0472">Membrane</keyword>
<dbReference type="InterPro" id="IPR002549">
    <property type="entry name" value="AI-2E-like"/>
</dbReference>
<accession>A0A0U9HWN7</accession>
<dbReference type="Pfam" id="PF01594">
    <property type="entry name" value="AI-2E_transport"/>
    <property type="match status" value="1"/>
</dbReference>
<feature type="transmembrane region" description="Helical" evidence="6">
    <location>
        <begin position="38"/>
        <end position="56"/>
    </location>
</feature>
<feature type="transmembrane region" description="Helical" evidence="6">
    <location>
        <begin position="15"/>
        <end position="32"/>
    </location>
</feature>
<proteinExistence type="inferred from homology"/>
<name>A0A0U9HWN7_9BACT</name>
<keyword evidence="4 6" id="KW-1133">Transmembrane helix</keyword>
<evidence type="ECO:0000256" key="3">
    <source>
        <dbReference type="ARBA" id="ARBA00022692"/>
    </source>
</evidence>
<dbReference type="RefSeq" id="WP_059176692.1">
    <property type="nucleotide sequence ID" value="NZ_BCNO01000002.1"/>
</dbReference>
<evidence type="ECO:0000256" key="4">
    <source>
        <dbReference type="ARBA" id="ARBA00022989"/>
    </source>
</evidence>
<feature type="transmembrane region" description="Helical" evidence="6">
    <location>
        <begin position="211"/>
        <end position="237"/>
    </location>
</feature>
<sequence>MSPSRKYRLTLERNFYVWILLLFIGILGYLNFQILKSFFASIGWAIVIALVFYPVFEYLKRFFKYRGLTALVTIILVIILFLLPFIYISYQIILEAGELIKGVNLPELIEELLTNSVTIKILEKLSFITGGDIKSLEDMIKNEISGLLKEGALKVAHGFSNVMGFFINLILTFFIAFFFLKDGDQFVKKIGEFLPFAEADKVSIRKQIKNIIYTTFYGGILIAMLQGTILGITFYFLDIPSATLWGFATAVASFIPVLGAFAVWGPASIYLLAKGFILKGIILALVGTLIISMIDNILKPLIIKGRVNLPLIFIFLSVLGGIKLFGLIGFIIGPLVFSLFVSFLEILKNFIGGAEHV</sequence>
<comment type="caution">
    <text evidence="7">The sequence shown here is derived from an EMBL/GenBank/DDBJ whole genome shotgun (WGS) entry which is preliminary data.</text>
</comment>
<dbReference type="PANTHER" id="PTHR21716">
    <property type="entry name" value="TRANSMEMBRANE PROTEIN"/>
    <property type="match status" value="1"/>
</dbReference>
<dbReference type="EMBL" id="BCNO01000002">
    <property type="protein sequence ID" value="GAQ95245.1"/>
    <property type="molecule type" value="Genomic_DNA"/>
</dbReference>
<protein>
    <submittedName>
        <fullName evidence="7">Predicted PurR-regulated permease PerM</fullName>
    </submittedName>
</protein>
<reference evidence="8" key="1">
    <citation type="submission" date="2016-01" db="EMBL/GenBank/DDBJ databases">
        <title>Draft genome sequence of Thermodesulfovibrio aggregans strain TGE-P1.</title>
        <authorList>
            <person name="Sekiguchi Y."/>
            <person name="Ohashi A."/>
            <person name="Matsuura N."/>
            <person name="Tourlousse M.D."/>
        </authorList>
    </citation>
    <scope>NUCLEOTIDE SEQUENCE [LARGE SCALE GENOMIC DNA]</scope>
    <source>
        <strain evidence="8">TGE-P1</strain>
    </source>
</reference>